<feature type="region of interest" description="Disordered" evidence="6">
    <location>
        <begin position="402"/>
        <end position="564"/>
    </location>
</feature>
<accession>A0ABP9RBR9</accession>
<dbReference type="InterPro" id="IPR011765">
    <property type="entry name" value="Pept_M16_N"/>
</dbReference>
<feature type="compositionally biased region" description="Basic and acidic residues" evidence="6">
    <location>
        <begin position="676"/>
        <end position="688"/>
    </location>
</feature>
<dbReference type="PANTHER" id="PTHR43690">
    <property type="entry name" value="NARDILYSIN"/>
    <property type="match status" value="1"/>
</dbReference>
<evidence type="ECO:0000259" key="7">
    <source>
        <dbReference type="Pfam" id="PF00675"/>
    </source>
</evidence>
<proteinExistence type="inferred from homology"/>
<feature type="domain" description="Peptidase M16 N-terminal" evidence="7">
    <location>
        <begin position="11"/>
        <end position="128"/>
    </location>
</feature>
<dbReference type="Pfam" id="PF00675">
    <property type="entry name" value="Peptidase_M16"/>
    <property type="match status" value="1"/>
</dbReference>
<dbReference type="EMBL" id="BAABJP010000058">
    <property type="protein sequence ID" value="GAA5174155.1"/>
    <property type="molecule type" value="Genomic_DNA"/>
</dbReference>
<dbReference type="PANTHER" id="PTHR43690:SF17">
    <property type="entry name" value="PROTEIN YHJJ"/>
    <property type="match status" value="1"/>
</dbReference>
<dbReference type="InterPro" id="IPR050626">
    <property type="entry name" value="Peptidase_M16"/>
</dbReference>
<dbReference type="InterPro" id="IPR011249">
    <property type="entry name" value="Metalloenz_LuxS/M16"/>
</dbReference>
<dbReference type="InterPro" id="IPR007863">
    <property type="entry name" value="Peptidase_M16_C"/>
</dbReference>
<feature type="compositionally biased region" description="Basic and acidic residues" evidence="6">
    <location>
        <begin position="497"/>
        <end position="524"/>
    </location>
</feature>
<dbReference type="Pfam" id="PF05193">
    <property type="entry name" value="Peptidase_M16_C"/>
    <property type="match status" value="1"/>
</dbReference>
<dbReference type="SUPFAM" id="SSF63411">
    <property type="entry name" value="LuxS/MPP-like metallohydrolase"/>
    <property type="match status" value="3"/>
</dbReference>
<dbReference type="RefSeq" id="WP_185059948.1">
    <property type="nucleotide sequence ID" value="NZ_BAABJP010000058.1"/>
</dbReference>
<comment type="similarity">
    <text evidence="1">Belongs to the peptidase M16 family.</text>
</comment>
<dbReference type="Gene3D" id="3.30.830.10">
    <property type="entry name" value="Metalloenzyme, LuxS/M16 peptidase-like"/>
    <property type="match status" value="3"/>
</dbReference>
<dbReference type="Proteomes" id="UP001428817">
    <property type="component" value="Unassembled WGS sequence"/>
</dbReference>
<keyword evidence="4" id="KW-0862">Zinc</keyword>
<keyword evidence="2" id="KW-0645">Protease</keyword>
<evidence type="ECO:0000256" key="1">
    <source>
        <dbReference type="ARBA" id="ARBA00007261"/>
    </source>
</evidence>
<sequence length="956" mass="101505">MIRARLGNGLRVLVDERPECARVAVGVHYGVGFRTEPPGWEGFAHLFEHLMFRGSRHLPIGAFFPEVYAVGGQAGGHTHQDYTEFFQIVPAPVLREALFREADRMRAPAFTPDSIAEQLAGVAVEIRAMTVDRPYGGFPWPLLPAVLFRTHANAHDGYGDVARLARVTPEDCYAFFHRWYTPSNAVLTISGGVTAAGALALADELFGDIPDRPVTVPDTREPPPGERRWLSCGEPGVRRTAVALGAVLPDPLRELPRYLAYQVLASMLPRRLDRPGVDTACGFFDPLDALAPDTLVITALLAGRDRPASFPADVDQALRRLSTDEELAADLDRSVAGLVAAHHRRHAEPAARCRALGRWEVLFGRPELLDQLPALWRSTEPQALRAAAADLAETPWAIVEMTPADRRTRPAPPTLPTERTPQPDSVPSAGRFSHFGPADPAGQLGFAEWLPPGAPTRVASGPVGPPDARRSRPVPDTGRHPTSARWPALARRLSRQPTERRPLSERSNAGDRHPGRPNAGDRHPGRPNAGDPVSGRSPARGPKPGRRPLRAELLDQPNGDGRLVALPDPRATLTQLRVRWPLGAAGIAAPGGAHLLAARLPSVSGAKSKVEAFGGTLELATDGQWLDLIGDAPAGRLRHWLAAFADLLAAPAPPPDHFPPSDHPPPPDHPPLSDHPPPDRPPPRDHPPVAELSAFALADVAWRRCRLSPEPAGVIEGLAQLVAPGAVAVLVSAADPAEVAAAVEDVLGARGFDLGAGRAPMPGPDVAPPVLAVPRAAPAEDHLTLYRVHPEIRYADPARYLATGVLGGSYQARLSAGGGRDYQAYCGRDGFLGAGRCYVRAVVRPGMLGPAAKDIAGRIAGLVTDPPGSAEIASVRRYCAAQALSLTDAPAALADALGQALAWGAAVDSVTGLSERLAEVTDAEVVRACAELFGTEPPRAVTVGPGQADEVARALS</sequence>
<evidence type="ECO:0000256" key="6">
    <source>
        <dbReference type="SAM" id="MobiDB-lite"/>
    </source>
</evidence>
<feature type="compositionally biased region" description="Pro residues" evidence="6">
    <location>
        <begin position="652"/>
        <end position="675"/>
    </location>
</feature>
<keyword evidence="10" id="KW-1185">Reference proteome</keyword>
<reference evidence="10" key="1">
    <citation type="journal article" date="2019" name="Int. J. Syst. Evol. Microbiol.">
        <title>The Global Catalogue of Microorganisms (GCM) 10K type strain sequencing project: providing services to taxonomists for standard genome sequencing and annotation.</title>
        <authorList>
            <consortium name="The Broad Institute Genomics Platform"/>
            <consortium name="The Broad Institute Genome Sequencing Center for Infectious Disease"/>
            <person name="Wu L."/>
            <person name="Ma J."/>
        </authorList>
    </citation>
    <scope>NUCLEOTIDE SEQUENCE [LARGE SCALE GENOMIC DNA]</scope>
    <source>
        <strain evidence="10">JCM 18303</strain>
    </source>
</reference>
<feature type="region of interest" description="Disordered" evidence="6">
    <location>
        <begin position="652"/>
        <end position="689"/>
    </location>
</feature>
<evidence type="ECO:0000256" key="3">
    <source>
        <dbReference type="ARBA" id="ARBA00022801"/>
    </source>
</evidence>
<gene>
    <name evidence="9" type="ORF">GCM10023321_77400</name>
</gene>
<evidence type="ECO:0008006" key="11">
    <source>
        <dbReference type="Google" id="ProtNLM"/>
    </source>
</evidence>
<comment type="caution">
    <text evidence="9">The sequence shown here is derived from an EMBL/GenBank/DDBJ whole genome shotgun (WGS) entry which is preliminary data.</text>
</comment>
<evidence type="ECO:0000313" key="9">
    <source>
        <dbReference type="EMBL" id="GAA5174155.1"/>
    </source>
</evidence>
<evidence type="ECO:0000313" key="10">
    <source>
        <dbReference type="Proteomes" id="UP001428817"/>
    </source>
</evidence>
<protein>
    <recommendedName>
        <fullName evidence="11">Zn-dependent peptidase</fullName>
    </recommendedName>
</protein>
<organism evidence="9 10">
    <name type="scientific">Pseudonocardia eucalypti</name>
    <dbReference type="NCBI Taxonomy" id="648755"/>
    <lineage>
        <taxon>Bacteria</taxon>
        <taxon>Bacillati</taxon>
        <taxon>Actinomycetota</taxon>
        <taxon>Actinomycetes</taxon>
        <taxon>Pseudonocardiales</taxon>
        <taxon>Pseudonocardiaceae</taxon>
        <taxon>Pseudonocardia</taxon>
    </lineage>
</organism>
<name>A0ABP9RBR9_9PSEU</name>
<evidence type="ECO:0000259" key="8">
    <source>
        <dbReference type="Pfam" id="PF05193"/>
    </source>
</evidence>
<keyword evidence="3" id="KW-0378">Hydrolase</keyword>
<evidence type="ECO:0000256" key="5">
    <source>
        <dbReference type="ARBA" id="ARBA00023049"/>
    </source>
</evidence>
<feature type="domain" description="Peptidase M16 C-terminal" evidence="8">
    <location>
        <begin position="167"/>
        <end position="268"/>
    </location>
</feature>
<keyword evidence="5" id="KW-0482">Metalloprotease</keyword>
<evidence type="ECO:0000256" key="2">
    <source>
        <dbReference type="ARBA" id="ARBA00022670"/>
    </source>
</evidence>
<evidence type="ECO:0000256" key="4">
    <source>
        <dbReference type="ARBA" id="ARBA00022833"/>
    </source>
</evidence>